<dbReference type="Proteomes" id="UP000077667">
    <property type="component" value="Chromosome"/>
</dbReference>
<dbReference type="EMBL" id="CP015772">
    <property type="protein sequence ID" value="ANH80832.1"/>
    <property type="molecule type" value="Genomic_DNA"/>
</dbReference>
<evidence type="ECO:0000313" key="1">
    <source>
        <dbReference type="EMBL" id="ANH80832.1"/>
    </source>
</evidence>
<reference evidence="1 2" key="1">
    <citation type="submission" date="2016-05" db="EMBL/GenBank/DDBJ databases">
        <title>Niabella ginsenosidivorans BS26 whole genome sequencing.</title>
        <authorList>
            <person name="Im W.T."/>
            <person name="Siddiqi M.Z."/>
        </authorList>
    </citation>
    <scope>NUCLEOTIDE SEQUENCE [LARGE SCALE GENOMIC DNA]</scope>
    <source>
        <strain evidence="1 2">BS26</strain>
    </source>
</reference>
<dbReference type="RefSeq" id="WP_067753994.1">
    <property type="nucleotide sequence ID" value="NZ_CP015772.1"/>
</dbReference>
<evidence type="ECO:0000313" key="2">
    <source>
        <dbReference type="Proteomes" id="UP000077667"/>
    </source>
</evidence>
<keyword evidence="2" id="KW-1185">Reference proteome</keyword>
<dbReference type="OrthoDB" id="659195at2"/>
<organism evidence="1 2">
    <name type="scientific">Niabella ginsenosidivorans</name>
    <dbReference type="NCBI Taxonomy" id="1176587"/>
    <lineage>
        <taxon>Bacteria</taxon>
        <taxon>Pseudomonadati</taxon>
        <taxon>Bacteroidota</taxon>
        <taxon>Chitinophagia</taxon>
        <taxon>Chitinophagales</taxon>
        <taxon>Chitinophagaceae</taxon>
        <taxon>Niabella</taxon>
    </lineage>
</organism>
<dbReference type="STRING" id="1176587.A8C56_07420"/>
<gene>
    <name evidence="1" type="ORF">A8C56_07420</name>
</gene>
<proteinExistence type="predicted"/>
<dbReference type="AlphaFoldDB" id="A0A1A9I2B8"/>
<sequence length="271" mass="30948">MKKILLVCDPDHYPHGPLEFVKGIREHEPVFVKGVFFGAVNAADLNAEKDAPEVYEVLLKKRKETEGKNVERFINQCKNGGIRYRSIEKDCFSRNEDFWMKETRYADLMIISLQLLSSGAGSSSPGVHAEQLLRWSDCPVLIVPEAVYHPERIIAAYDGTDESMHAIIQFCKTLPLFQSLPAEFVYIKNENNDRIPNQELLQEYINAHFENAAVLKLHWEPGRLLTRWMECHRNPLLITGAFGRSALSNLLHKSFAELIVSKTGCFVFIAR</sequence>
<dbReference type="Gene3D" id="3.40.50.12370">
    <property type="match status" value="1"/>
</dbReference>
<accession>A0A1A9I2B8</accession>
<protein>
    <recommendedName>
        <fullName evidence="3">UspA domain-containing protein</fullName>
    </recommendedName>
</protein>
<name>A0A1A9I2B8_9BACT</name>
<dbReference type="KEGG" id="nia:A8C56_07420"/>
<evidence type="ECO:0008006" key="3">
    <source>
        <dbReference type="Google" id="ProtNLM"/>
    </source>
</evidence>
<dbReference type="SUPFAM" id="SSF52402">
    <property type="entry name" value="Adenine nucleotide alpha hydrolases-like"/>
    <property type="match status" value="1"/>
</dbReference>